<protein>
    <recommendedName>
        <fullName evidence="4">Acid phosphatase</fullName>
    </recommendedName>
</protein>
<dbReference type="EMBL" id="CAXAMM010017047">
    <property type="protein sequence ID" value="CAK9040295.1"/>
    <property type="molecule type" value="Genomic_DNA"/>
</dbReference>
<dbReference type="SUPFAM" id="SSF53254">
    <property type="entry name" value="Phosphoglycerate mutase-like"/>
    <property type="match status" value="1"/>
</dbReference>
<accession>A0ABP0LQ54</accession>
<keyword evidence="3" id="KW-1185">Reference proteome</keyword>
<comment type="caution">
    <text evidence="2">The sequence shown here is derived from an EMBL/GenBank/DDBJ whole genome shotgun (WGS) entry which is preliminary data.</text>
</comment>
<name>A0ABP0LQ54_9DINO</name>
<dbReference type="Gene3D" id="3.40.50.1240">
    <property type="entry name" value="Phosphoglycerate mutase-like"/>
    <property type="match status" value="1"/>
</dbReference>
<evidence type="ECO:0000313" key="3">
    <source>
        <dbReference type="Proteomes" id="UP001642464"/>
    </source>
</evidence>
<evidence type="ECO:0000313" key="2">
    <source>
        <dbReference type="EMBL" id="CAK9040295.1"/>
    </source>
</evidence>
<reference evidence="2 3" key="1">
    <citation type="submission" date="2024-02" db="EMBL/GenBank/DDBJ databases">
        <authorList>
            <person name="Chen Y."/>
            <person name="Shah S."/>
            <person name="Dougan E. K."/>
            <person name="Thang M."/>
            <person name="Chan C."/>
        </authorList>
    </citation>
    <scope>NUCLEOTIDE SEQUENCE [LARGE SCALE GENOMIC DNA]</scope>
</reference>
<organism evidence="2 3">
    <name type="scientific">Durusdinium trenchii</name>
    <dbReference type="NCBI Taxonomy" id="1381693"/>
    <lineage>
        <taxon>Eukaryota</taxon>
        <taxon>Sar</taxon>
        <taxon>Alveolata</taxon>
        <taxon>Dinophyceae</taxon>
        <taxon>Suessiales</taxon>
        <taxon>Symbiodiniaceae</taxon>
        <taxon>Durusdinium</taxon>
    </lineage>
</organism>
<proteinExistence type="predicted"/>
<dbReference type="InterPro" id="IPR029033">
    <property type="entry name" value="His_PPase_superfam"/>
</dbReference>
<evidence type="ECO:0008006" key="4">
    <source>
        <dbReference type="Google" id="ProtNLM"/>
    </source>
</evidence>
<feature type="non-terminal residue" evidence="2">
    <location>
        <position position="147"/>
    </location>
</feature>
<gene>
    <name evidence="2" type="ORF">SCF082_LOCUS23468</name>
</gene>
<sequence length="147" mass="15702">MALHTFASAALHSGLVQDAHRAQRPPLVGARGSPASAADEAVPHGVRRCSAMVLVGLGVASSTSSPRRRRGRSGRGMLRSSADAVWPMPEEDKKTLRQVVIVHRHGTRFPTKPSGPGNLGWPVRAQFWDSYKGHLTPLGAKLLTDTG</sequence>
<dbReference type="Proteomes" id="UP001642464">
    <property type="component" value="Unassembled WGS sequence"/>
</dbReference>
<feature type="region of interest" description="Disordered" evidence="1">
    <location>
        <begin position="60"/>
        <end position="84"/>
    </location>
</feature>
<evidence type="ECO:0000256" key="1">
    <source>
        <dbReference type="SAM" id="MobiDB-lite"/>
    </source>
</evidence>
<dbReference type="PROSITE" id="PS00616">
    <property type="entry name" value="HIS_ACID_PHOSPHAT_1"/>
    <property type="match status" value="1"/>
</dbReference>
<dbReference type="InterPro" id="IPR033379">
    <property type="entry name" value="Acid_Pase_AS"/>
</dbReference>